<proteinExistence type="predicted"/>
<dbReference type="KEGG" id="smam:Mal15_26920"/>
<name>A0A5B9MHT8_9BACT</name>
<protein>
    <submittedName>
        <fullName evidence="2">Uncharacterized protein</fullName>
    </submittedName>
</protein>
<gene>
    <name evidence="2" type="ORF">Mal15_26920</name>
</gene>
<feature type="compositionally biased region" description="Pro residues" evidence="1">
    <location>
        <begin position="81"/>
        <end position="92"/>
    </location>
</feature>
<dbReference type="RefSeq" id="WP_147868150.1">
    <property type="nucleotide sequence ID" value="NZ_CP036264.1"/>
</dbReference>
<feature type="compositionally biased region" description="Pro residues" evidence="1">
    <location>
        <begin position="49"/>
        <end position="63"/>
    </location>
</feature>
<organism evidence="2 3">
    <name type="scientific">Stieleria maiorica</name>
    <dbReference type="NCBI Taxonomy" id="2795974"/>
    <lineage>
        <taxon>Bacteria</taxon>
        <taxon>Pseudomonadati</taxon>
        <taxon>Planctomycetota</taxon>
        <taxon>Planctomycetia</taxon>
        <taxon>Pirellulales</taxon>
        <taxon>Pirellulaceae</taxon>
        <taxon>Stieleria</taxon>
    </lineage>
</organism>
<reference evidence="2 3" key="1">
    <citation type="submission" date="2019-02" db="EMBL/GenBank/DDBJ databases">
        <title>Planctomycetal bacteria perform biofilm scaping via a novel small molecule.</title>
        <authorList>
            <person name="Jeske O."/>
            <person name="Boedeker C."/>
            <person name="Wiegand S."/>
            <person name="Breitling P."/>
            <person name="Kallscheuer N."/>
            <person name="Jogler M."/>
            <person name="Rohde M."/>
            <person name="Petersen J."/>
            <person name="Medema M.H."/>
            <person name="Surup F."/>
            <person name="Jogler C."/>
        </authorList>
    </citation>
    <scope>NUCLEOTIDE SEQUENCE [LARGE SCALE GENOMIC DNA]</scope>
    <source>
        <strain evidence="2 3">Mal15</strain>
    </source>
</reference>
<evidence type="ECO:0000256" key="1">
    <source>
        <dbReference type="SAM" id="MobiDB-lite"/>
    </source>
</evidence>
<accession>A0A5B9MHT8</accession>
<evidence type="ECO:0000313" key="2">
    <source>
        <dbReference type="EMBL" id="QEF98637.1"/>
    </source>
</evidence>
<dbReference type="AlphaFoldDB" id="A0A5B9MHT8"/>
<keyword evidence="3" id="KW-1185">Reference proteome</keyword>
<dbReference type="EMBL" id="CP036264">
    <property type="protein sequence ID" value="QEF98637.1"/>
    <property type="molecule type" value="Genomic_DNA"/>
</dbReference>
<feature type="region of interest" description="Disordered" evidence="1">
    <location>
        <begin position="24"/>
        <end position="106"/>
    </location>
</feature>
<evidence type="ECO:0000313" key="3">
    <source>
        <dbReference type="Proteomes" id="UP000321353"/>
    </source>
</evidence>
<sequence length="456" mass="49339">MNGLQARFAFATLFLCLSVETSIRAQQPDEPASSPAPITSADRSDQAVPPVPATPSPQSPIPSPSDGEQPPATPSQSVAPAPVPSLAPPSPSPFASFAPTTQPTSMLDSLLGQSRARSRGPMNRFARTPEFFGDILVGGDSVVDTGLAIVRNDLPLAASSRRAKIADHNKAYPVDRAFINYHHFSAAQNQRRSGVLDENAVDRFTVGFEKTYDQGRASVEFRLPFAERFTIDDPDYRLVGGNVGNLAIIFKRLIHQTQTRAIAAGIGFDTPTGSDVRGELPLQGVEFEVDNDSIHLLPYIGVVGAPGDLFYHMSFQLDIPINGNTIETDTGGLIERGVLDETSFFYFDISAGYWFFRESCRCPGRGRLGLGRLTGLAGVVEYHLNSTLGDGDFVTLGTGFASFGTPQDLGISNLTIGLHAELDYHTKLRVGGAFPLSEEPERFFDGEFMLSLIRHF</sequence>
<dbReference type="Proteomes" id="UP000321353">
    <property type="component" value="Chromosome"/>
</dbReference>